<dbReference type="AlphaFoldDB" id="B6HQN6"/>
<dbReference type="VEuPathDB" id="FungiDB:PCH_Pc22g11810"/>
<keyword evidence="2" id="KW-1185">Reference proteome</keyword>
<dbReference type="HOGENOM" id="CLU_1355032_0_0_1"/>
<reference evidence="1 2" key="1">
    <citation type="journal article" date="2008" name="Nat. Biotechnol.">
        <title>Genome sequencing and analysis of the filamentous fungus Penicillium chrysogenum.</title>
        <authorList>
            <person name="van den Berg M.A."/>
            <person name="Albang R."/>
            <person name="Albermann K."/>
            <person name="Badger J.H."/>
            <person name="Daran J.-M."/>
            <person name="Driessen A.J.M."/>
            <person name="Garcia-Estrada C."/>
            <person name="Fedorova N.D."/>
            <person name="Harris D.M."/>
            <person name="Heijne W.H.M."/>
            <person name="Joardar V.S."/>
            <person name="Kiel J.A.K.W."/>
            <person name="Kovalchuk A."/>
            <person name="Martin J.F."/>
            <person name="Nierman W.C."/>
            <person name="Nijland J.G."/>
            <person name="Pronk J.T."/>
            <person name="Roubos J.A."/>
            <person name="van der Klei I.J."/>
            <person name="van Peij N.N.M.E."/>
            <person name="Veenhuis M."/>
            <person name="von Doehren H."/>
            <person name="Wagner C."/>
            <person name="Wortman J.R."/>
            <person name="Bovenberg R.A.L."/>
        </authorList>
    </citation>
    <scope>NUCLEOTIDE SEQUENCE [LARGE SCALE GENOMIC DNA]</scope>
    <source>
        <strain evidence="2">ATCC 28089 / DSM 1075 / NRRL 1951 / Wisconsin 54-1255</strain>
    </source>
</reference>
<protein>
    <submittedName>
        <fullName evidence="1">Uncharacterized protein</fullName>
    </submittedName>
</protein>
<accession>B6HQN6</accession>
<evidence type="ECO:0000313" key="1">
    <source>
        <dbReference type="EMBL" id="CAP98469.1"/>
    </source>
</evidence>
<proteinExistence type="predicted"/>
<sequence>MVKVTVLNNVLVLVETLRYPTIGVSTGNEKGKSRGNGERAEWVLPREGETRTTQVGVDMDGQAIEYKWKLFCIVELACTTGKLFLGRVLLKYLVLAYGVQPRSRPIGIVRTGQEKMDKDLVELWLFADRSTGLWAAHDQRGYVFWLSECVNSTPYEVCGLYGVTGVLAKNSDVRFVEYSTANLPIADRQASGELGTDSSNPK</sequence>
<evidence type="ECO:0000313" key="2">
    <source>
        <dbReference type="Proteomes" id="UP000000724"/>
    </source>
</evidence>
<gene>
    <name evidence="1" type="ORF">Pc22g11810</name>
    <name evidence="1" type="ORF">PCH_Pc22g11810</name>
</gene>
<dbReference type="Proteomes" id="UP000000724">
    <property type="component" value="Contig Pc00c22"/>
</dbReference>
<dbReference type="EMBL" id="AM920437">
    <property type="protein sequence ID" value="CAP98469.1"/>
    <property type="molecule type" value="Genomic_DNA"/>
</dbReference>
<name>B6HQN6_PENRW</name>
<organism evidence="1 2">
    <name type="scientific">Penicillium rubens (strain ATCC 28089 / DSM 1075 / NRRL 1951 / Wisconsin 54-1255)</name>
    <name type="common">Penicillium chrysogenum</name>
    <dbReference type="NCBI Taxonomy" id="500485"/>
    <lineage>
        <taxon>Eukaryota</taxon>
        <taxon>Fungi</taxon>
        <taxon>Dikarya</taxon>
        <taxon>Ascomycota</taxon>
        <taxon>Pezizomycotina</taxon>
        <taxon>Eurotiomycetes</taxon>
        <taxon>Eurotiomycetidae</taxon>
        <taxon>Eurotiales</taxon>
        <taxon>Aspergillaceae</taxon>
        <taxon>Penicillium</taxon>
        <taxon>Penicillium chrysogenum species complex</taxon>
    </lineage>
</organism>